<dbReference type="KEGG" id="noj:EJ995_05280"/>
<dbReference type="PROSITE" id="PS51257">
    <property type="entry name" value="PROKAR_LIPOPROTEIN"/>
    <property type="match status" value="1"/>
</dbReference>
<sequence length="238" mass="26816">MRLSLFIIAFSILLISCNDDKDNGNLTVRGSIDGLKVGKVLLQKTVDTSLITIDSVSLDGSGDYSLSATIDEPQLLYLYLDVKDGTQYDDRIAFFAEDTVMTINSSLNNFEKDAVITGSKNQIVLAEFNKNKDKLNEVYTNLMKRSMSLNQEENPSQASIDSLNTEYEKYLKKRILYAVNYATFHKEKAVAPYILLQEGFDANPVLLDSIYKQMPKKIQTSMYGTRLSELIKESKSNL</sequence>
<name>A0A3S9MWU5_9FLAO</name>
<gene>
    <name evidence="3" type="ORF">EJ995_05280</name>
</gene>
<evidence type="ECO:0000256" key="1">
    <source>
        <dbReference type="SAM" id="Coils"/>
    </source>
</evidence>
<dbReference type="OrthoDB" id="1143206at2"/>
<reference evidence="3 4" key="1">
    <citation type="submission" date="2018-12" db="EMBL/GenBank/DDBJ databases">
        <title>Complete genome of Nonlabens sp. MJ115.</title>
        <authorList>
            <person name="Choi H.S."/>
            <person name="Jung J."/>
        </authorList>
    </citation>
    <scope>NUCLEOTIDE SEQUENCE [LARGE SCALE GENOMIC DNA]</scope>
    <source>
        <strain evidence="3 4">MJ115</strain>
    </source>
</reference>
<feature type="coiled-coil region" evidence="1">
    <location>
        <begin position="125"/>
        <end position="152"/>
    </location>
</feature>
<dbReference type="AlphaFoldDB" id="A0A3S9MWU5"/>
<evidence type="ECO:0000259" key="2">
    <source>
        <dbReference type="Pfam" id="PF14289"/>
    </source>
</evidence>
<keyword evidence="4" id="KW-1185">Reference proteome</keyword>
<protein>
    <submittedName>
        <fullName evidence="3">DUF4369 domain-containing protein</fullName>
    </submittedName>
</protein>
<dbReference type="EMBL" id="CP034549">
    <property type="protein sequence ID" value="AZQ43668.1"/>
    <property type="molecule type" value="Genomic_DNA"/>
</dbReference>
<evidence type="ECO:0000313" key="3">
    <source>
        <dbReference type="EMBL" id="AZQ43668.1"/>
    </source>
</evidence>
<dbReference type="RefSeq" id="WP_126446346.1">
    <property type="nucleotide sequence ID" value="NZ_CP034549.1"/>
</dbReference>
<proteinExistence type="predicted"/>
<dbReference type="Pfam" id="PF14289">
    <property type="entry name" value="DUF4369"/>
    <property type="match status" value="1"/>
</dbReference>
<dbReference type="Proteomes" id="UP000279600">
    <property type="component" value="Chromosome"/>
</dbReference>
<dbReference type="InterPro" id="IPR025380">
    <property type="entry name" value="DUF4369"/>
</dbReference>
<keyword evidence="1" id="KW-0175">Coiled coil</keyword>
<feature type="domain" description="DUF4369" evidence="2">
    <location>
        <begin position="27"/>
        <end position="122"/>
    </location>
</feature>
<organism evidence="3 4">
    <name type="scientific">Nonlabens ponticola</name>
    <dbReference type="NCBI Taxonomy" id="2496866"/>
    <lineage>
        <taxon>Bacteria</taxon>
        <taxon>Pseudomonadati</taxon>
        <taxon>Bacteroidota</taxon>
        <taxon>Flavobacteriia</taxon>
        <taxon>Flavobacteriales</taxon>
        <taxon>Flavobacteriaceae</taxon>
        <taxon>Nonlabens</taxon>
    </lineage>
</organism>
<accession>A0A3S9MWU5</accession>
<evidence type="ECO:0000313" key="4">
    <source>
        <dbReference type="Proteomes" id="UP000279600"/>
    </source>
</evidence>